<keyword evidence="4" id="KW-1185">Reference proteome</keyword>
<feature type="transmembrane region" description="Helical" evidence="2">
    <location>
        <begin position="29"/>
        <end position="50"/>
    </location>
</feature>
<proteinExistence type="predicted"/>
<reference evidence="4" key="1">
    <citation type="journal article" date="2019" name="Int. J. Syst. Evol. Microbiol.">
        <title>The Global Catalogue of Microorganisms (GCM) 10K type strain sequencing project: providing services to taxonomists for standard genome sequencing and annotation.</title>
        <authorList>
            <consortium name="The Broad Institute Genomics Platform"/>
            <consortium name="The Broad Institute Genome Sequencing Center for Infectious Disease"/>
            <person name="Wu L."/>
            <person name="Ma J."/>
        </authorList>
    </citation>
    <scope>NUCLEOTIDE SEQUENCE [LARGE SCALE GENOMIC DNA]</scope>
    <source>
        <strain evidence="4">CGMCC 1.6375</strain>
    </source>
</reference>
<keyword evidence="2" id="KW-1133">Transmembrane helix</keyword>
<gene>
    <name evidence="3" type="ORF">GCM10010967_15500</name>
</gene>
<evidence type="ECO:0000256" key="1">
    <source>
        <dbReference type="SAM" id="MobiDB-lite"/>
    </source>
</evidence>
<name>A0ABQ2HM69_9BACT</name>
<evidence type="ECO:0000256" key="2">
    <source>
        <dbReference type="SAM" id="Phobius"/>
    </source>
</evidence>
<organism evidence="3 4">
    <name type="scientific">Dyadobacter beijingensis</name>
    <dbReference type="NCBI Taxonomy" id="365489"/>
    <lineage>
        <taxon>Bacteria</taxon>
        <taxon>Pseudomonadati</taxon>
        <taxon>Bacteroidota</taxon>
        <taxon>Cytophagia</taxon>
        <taxon>Cytophagales</taxon>
        <taxon>Spirosomataceae</taxon>
        <taxon>Dyadobacter</taxon>
    </lineage>
</organism>
<dbReference type="EMBL" id="BMLI01000001">
    <property type="protein sequence ID" value="GGM84512.1"/>
    <property type="molecule type" value="Genomic_DNA"/>
</dbReference>
<accession>A0ABQ2HM69</accession>
<feature type="region of interest" description="Disordered" evidence="1">
    <location>
        <begin position="181"/>
        <end position="202"/>
    </location>
</feature>
<evidence type="ECO:0000313" key="3">
    <source>
        <dbReference type="EMBL" id="GGM84512.1"/>
    </source>
</evidence>
<keyword evidence="2" id="KW-0812">Transmembrane</keyword>
<dbReference type="Proteomes" id="UP000632339">
    <property type="component" value="Unassembled WGS sequence"/>
</dbReference>
<protein>
    <submittedName>
        <fullName evidence="3">Uncharacterized protein</fullName>
    </submittedName>
</protein>
<sequence length="212" mass="24556">MISYNLTIFLALFTSAFYNNTKGNLGRFLSLLLLGLLLYNMMGYPVLYLLEERYVPTAASPEHIERSAYSRDIVVKVPVSLPYQTSWSHPEPSEGKIEHEGDYYQIRTQQLVNDTMYVYCEYDQNARDRYMELVNHVQDELERPTPKNHAKLLKTMLKEFMSSPGRHVFFVMEWIESNSSATDQYNDPVSETHPDVQAPPPDSLLISSFSIR</sequence>
<comment type="caution">
    <text evidence="3">The sequence shown here is derived from an EMBL/GenBank/DDBJ whole genome shotgun (WGS) entry which is preliminary data.</text>
</comment>
<evidence type="ECO:0000313" key="4">
    <source>
        <dbReference type="Proteomes" id="UP000632339"/>
    </source>
</evidence>
<keyword evidence="2" id="KW-0472">Membrane</keyword>